<name>E6PNT2_9ZZZZ</name>
<sequence>MSLHTTARPSRFPQHLSTKAVLGALGLSLSLIAGSALAQSEPSPPPAAPMQQGGPMGQGMQHGMPHGHEKAWKHHGMDRTMQRMLDRVHATPEQRERIRGFQKSAMEHNRPLMEQMHDLTQQRMQLLAAPNIDFGALENLRSKQMAVADQISKTMTQTQYEVALVLTPAQRQQIAHMLQERMRHGAKPGDHGDTGHGPMNHGMGGAQ</sequence>
<organism evidence="2">
    <name type="scientific">mine drainage metagenome</name>
    <dbReference type="NCBI Taxonomy" id="410659"/>
    <lineage>
        <taxon>unclassified sequences</taxon>
        <taxon>metagenomes</taxon>
        <taxon>ecological metagenomes</taxon>
    </lineage>
</organism>
<dbReference type="InterPro" id="IPR012899">
    <property type="entry name" value="LTXXQ"/>
</dbReference>
<feature type="region of interest" description="Disordered" evidence="1">
    <location>
        <begin position="37"/>
        <end position="71"/>
    </location>
</feature>
<feature type="compositionally biased region" description="Low complexity" evidence="1">
    <location>
        <begin position="49"/>
        <end position="64"/>
    </location>
</feature>
<evidence type="ECO:0000256" key="1">
    <source>
        <dbReference type="SAM" id="MobiDB-lite"/>
    </source>
</evidence>
<evidence type="ECO:0000313" key="2">
    <source>
        <dbReference type="EMBL" id="CBH96584.1"/>
    </source>
</evidence>
<comment type="caution">
    <text evidence="2">The sequence shown here is derived from an EMBL/GenBank/DDBJ whole genome shotgun (WGS) entry which is preliminary data.</text>
</comment>
<accession>E6PNT2</accession>
<dbReference type="EMBL" id="CABM01000027">
    <property type="protein sequence ID" value="CBH96584.1"/>
    <property type="molecule type" value="Genomic_DNA"/>
</dbReference>
<proteinExistence type="predicted"/>
<protein>
    <submittedName>
        <fullName evidence="2">Putative P pilus assembly/Cpx signaling pathway, periplasmic inhibitor/zinc-resistance associated protein</fullName>
    </submittedName>
</protein>
<dbReference type="Pfam" id="PF07813">
    <property type="entry name" value="LTXXQ"/>
    <property type="match status" value="1"/>
</dbReference>
<reference evidence="2" key="1">
    <citation type="submission" date="2009-10" db="EMBL/GenBank/DDBJ databases">
        <title>Diversity of trophic interactions inside an arsenic-rich microbial ecosystem.</title>
        <authorList>
            <person name="Bertin P.N."/>
            <person name="Heinrich-Salmeron A."/>
            <person name="Pelletier E."/>
            <person name="Goulhen-Chollet F."/>
            <person name="Arsene-Ploetze F."/>
            <person name="Gallien S."/>
            <person name="Calteau A."/>
            <person name="Vallenet D."/>
            <person name="Casiot C."/>
            <person name="Chane-Woon-Ming B."/>
            <person name="Giloteaux L."/>
            <person name="Barakat M."/>
            <person name="Bonnefoy V."/>
            <person name="Bruneel O."/>
            <person name="Chandler M."/>
            <person name="Cleiss J."/>
            <person name="Duran R."/>
            <person name="Elbaz-Poulichet F."/>
            <person name="Fonknechten N."/>
            <person name="Lauga B."/>
            <person name="Mornico D."/>
            <person name="Ortet P."/>
            <person name="Schaeffer C."/>
            <person name="Siguier P."/>
            <person name="Alexander Thil Smith A."/>
            <person name="Van Dorsselaer A."/>
            <person name="Weissenbach J."/>
            <person name="Medigue C."/>
            <person name="Le Paslier D."/>
        </authorList>
    </citation>
    <scope>NUCLEOTIDE SEQUENCE</scope>
</reference>
<dbReference type="AlphaFoldDB" id="E6PNT2"/>
<feature type="region of interest" description="Disordered" evidence="1">
    <location>
        <begin position="183"/>
        <end position="207"/>
    </location>
</feature>
<dbReference type="GO" id="GO:0042597">
    <property type="term" value="C:periplasmic space"/>
    <property type="evidence" value="ECO:0007669"/>
    <property type="project" value="InterPro"/>
</dbReference>
<gene>
    <name evidence="2" type="ORF">CARN2_1443</name>
</gene>
<dbReference type="Gene3D" id="1.20.120.1490">
    <property type="match status" value="1"/>
</dbReference>
<feature type="compositionally biased region" description="Basic and acidic residues" evidence="1">
    <location>
        <begin position="183"/>
        <end position="194"/>
    </location>
</feature>